<organism evidence="2 5">
    <name type="scientific">Bacteroides stercoris</name>
    <dbReference type="NCBI Taxonomy" id="46506"/>
    <lineage>
        <taxon>Bacteria</taxon>
        <taxon>Pseudomonadati</taxon>
        <taxon>Bacteroidota</taxon>
        <taxon>Bacteroidia</taxon>
        <taxon>Bacteroidales</taxon>
        <taxon>Bacteroidaceae</taxon>
        <taxon>Bacteroides</taxon>
    </lineage>
</organism>
<dbReference type="PANTHER" id="PTHR43559">
    <property type="entry name" value="HYDROLASE YCAC-RELATED"/>
    <property type="match status" value="1"/>
</dbReference>
<comment type="caution">
    <text evidence="2">The sequence shown here is derived from an EMBL/GenBank/DDBJ whole genome shotgun (WGS) entry which is preliminary data.</text>
</comment>
<evidence type="ECO:0000313" key="3">
    <source>
        <dbReference type="EMBL" id="RGM10307.1"/>
    </source>
</evidence>
<dbReference type="STRING" id="46506.AA415_02759"/>
<dbReference type="Proteomes" id="UP000056419">
    <property type="component" value="Unassembled WGS sequence"/>
</dbReference>
<dbReference type="RefSeq" id="WP_060386377.1">
    <property type="nucleotide sequence ID" value="NZ_CAXSRQ010000020.1"/>
</dbReference>
<dbReference type="Proteomes" id="UP000284604">
    <property type="component" value="Unassembled WGS sequence"/>
</dbReference>
<keyword evidence="5" id="KW-1185">Reference proteome</keyword>
<dbReference type="EMBL" id="QRPN01000023">
    <property type="protein sequence ID" value="RHM15911.1"/>
    <property type="molecule type" value="Genomic_DNA"/>
</dbReference>
<protein>
    <submittedName>
        <fullName evidence="3">Hydrolase</fullName>
    </submittedName>
    <submittedName>
        <fullName evidence="2">Nicotinamidase/pyrazinamidase</fullName>
    </submittedName>
</protein>
<proteinExistence type="predicted"/>
<evidence type="ECO:0000313" key="7">
    <source>
        <dbReference type="Proteomes" id="UP000284604"/>
    </source>
</evidence>
<feature type="domain" description="Isochorismatase-like" evidence="1">
    <location>
        <begin position="21"/>
        <end position="174"/>
    </location>
</feature>
<evidence type="ECO:0000313" key="4">
    <source>
        <dbReference type="EMBL" id="RHM15911.1"/>
    </source>
</evidence>
<reference evidence="6 7" key="3">
    <citation type="submission" date="2018-08" db="EMBL/GenBank/DDBJ databases">
        <title>A genome reference for cultivated species of the human gut microbiota.</title>
        <authorList>
            <person name="Zou Y."/>
            <person name="Xue W."/>
            <person name="Luo G."/>
        </authorList>
    </citation>
    <scope>NUCLEOTIDE SEQUENCE [LARGE SCALE GENOMIC DNA]</scope>
    <source>
        <strain evidence="4 7">AF35-20</strain>
        <strain evidence="3 6">TF03-6</strain>
    </source>
</reference>
<dbReference type="Gene3D" id="3.40.50.850">
    <property type="entry name" value="Isochorismatase-like"/>
    <property type="match status" value="1"/>
</dbReference>
<dbReference type="SUPFAM" id="SSF52499">
    <property type="entry name" value="Isochorismatase-like hydrolases"/>
    <property type="match status" value="1"/>
</dbReference>
<dbReference type="AlphaFoldDB" id="A0A108T3M3"/>
<evidence type="ECO:0000313" key="2">
    <source>
        <dbReference type="EMBL" id="KWR52710.1"/>
    </source>
</evidence>
<name>A0A108T3M3_BACSE</name>
<dbReference type="InterPro" id="IPR053152">
    <property type="entry name" value="Hydrolase_YcaC-like"/>
</dbReference>
<gene>
    <name evidence="2" type="ORF">AA415_02759</name>
    <name evidence="4" type="ORF">DWZ78_15025</name>
    <name evidence="3" type="ORF">DXC34_15825</name>
</gene>
<accession>A0A108T3M3</accession>
<dbReference type="GO" id="GO:0016787">
    <property type="term" value="F:hydrolase activity"/>
    <property type="evidence" value="ECO:0007669"/>
    <property type="project" value="UniProtKB-KW"/>
</dbReference>
<evidence type="ECO:0000313" key="6">
    <source>
        <dbReference type="Proteomes" id="UP000261223"/>
    </source>
</evidence>
<keyword evidence="3" id="KW-0378">Hydrolase</keyword>
<dbReference type="CDD" id="cd01012">
    <property type="entry name" value="YcaC_related"/>
    <property type="match status" value="1"/>
</dbReference>
<dbReference type="PANTHER" id="PTHR43559:SF1">
    <property type="entry name" value="HYDROLASE"/>
    <property type="match status" value="1"/>
</dbReference>
<dbReference type="Pfam" id="PF00857">
    <property type="entry name" value="Isochorismatase"/>
    <property type="match status" value="1"/>
</dbReference>
<dbReference type="InterPro" id="IPR000868">
    <property type="entry name" value="Isochorismatase-like_dom"/>
</dbReference>
<dbReference type="EMBL" id="QSSV01000025">
    <property type="protein sequence ID" value="RGM10307.1"/>
    <property type="molecule type" value="Genomic_DNA"/>
</dbReference>
<reference evidence="2" key="2">
    <citation type="submission" date="2016-01" db="EMBL/GenBank/DDBJ databases">
        <authorList>
            <person name="McClelland M."/>
            <person name="Jain A."/>
            <person name="Saraogi P."/>
            <person name="Mendelson R."/>
            <person name="Westerman R."/>
            <person name="SanMiguel P."/>
            <person name="Csonka L."/>
        </authorList>
    </citation>
    <scope>NUCLEOTIDE SEQUENCE</scope>
    <source>
        <strain evidence="2">CL09T03C01</strain>
    </source>
</reference>
<evidence type="ECO:0000313" key="5">
    <source>
        <dbReference type="Proteomes" id="UP000056419"/>
    </source>
</evidence>
<evidence type="ECO:0000259" key="1">
    <source>
        <dbReference type="Pfam" id="PF00857"/>
    </source>
</evidence>
<sequence length="211" mass="23711">MSSIKPIRDPKTDHLLTPENSALLVIDYQPIQVHSIASMDRRELVENISNVCRVAKGFNVPVILTTVNVATGLNQPTIPQIKKALPGQPEIDRTSVNSWEDKEFQEAVKALGRKKLVVCALWTEVCLCFPALDLLKEGYEVYTIVDAVGGTSRLAHETALRRMEQAGVRLTSVTQYICELQRDWNRKETVPVFFQGLLDNGSFFVETLKEK</sequence>
<reference evidence="2 5" key="1">
    <citation type="journal article" date="2016" name="BMC Genomics">
        <title>Type VI secretion systems of human gut Bacteroidales segregate into three genetic architectures, two of which are contained on mobile genetic elements.</title>
        <authorList>
            <person name="Coyne M.J."/>
            <person name="Roelofs K.G."/>
            <person name="Comstock L.E."/>
        </authorList>
    </citation>
    <scope>NUCLEOTIDE SEQUENCE [LARGE SCALE GENOMIC DNA]</scope>
    <source>
        <strain evidence="2 5">CL09T03C01</strain>
    </source>
</reference>
<dbReference type="EMBL" id="LRGC01000018">
    <property type="protein sequence ID" value="KWR52710.1"/>
    <property type="molecule type" value="Genomic_DNA"/>
</dbReference>
<dbReference type="PATRIC" id="fig|46506.5.peg.2969"/>
<dbReference type="Proteomes" id="UP000261223">
    <property type="component" value="Unassembled WGS sequence"/>
</dbReference>
<dbReference type="InterPro" id="IPR036380">
    <property type="entry name" value="Isochorismatase-like_sf"/>
</dbReference>